<dbReference type="AlphaFoldDB" id="A0A2S3U3H0"/>
<dbReference type="Proteomes" id="UP000236990">
    <property type="component" value="Unassembled WGS sequence"/>
</dbReference>
<dbReference type="EMBL" id="NKCZ01000117">
    <property type="protein sequence ID" value="POD82618.1"/>
    <property type="molecule type" value="Genomic_DNA"/>
</dbReference>
<gene>
    <name evidence="2" type="ORF">S101258_02442</name>
</gene>
<keyword evidence="1" id="KW-0812">Transmembrane</keyword>
<accession>A0A2S3U3H0</accession>
<comment type="caution">
    <text evidence="2">The sequence shown here is derived from an EMBL/GenBank/DDBJ whole genome shotgun (WGS) entry which is preliminary data.</text>
</comment>
<sequence>MLPMVIHAAIDILSMMASGSQTMVKPNAFEWQTIGATVIIFVGITIYFLTGSRRQVIQAHVNQRLLAQ</sequence>
<organism evidence="2 3">
    <name type="scientific">Lactiplantibacillus plantarum subsp. plantarum</name>
    <dbReference type="NCBI Taxonomy" id="337330"/>
    <lineage>
        <taxon>Bacteria</taxon>
        <taxon>Bacillati</taxon>
        <taxon>Bacillota</taxon>
        <taxon>Bacilli</taxon>
        <taxon>Lactobacillales</taxon>
        <taxon>Lactobacillaceae</taxon>
        <taxon>Lactiplantibacillus</taxon>
    </lineage>
</organism>
<keyword evidence="1" id="KW-0472">Membrane</keyword>
<name>A0A2S3U3H0_LACPN</name>
<reference evidence="2 3" key="1">
    <citation type="submission" date="2017-06" db="EMBL/GenBank/DDBJ databases">
        <title>Genome sequence of Lactobacillus plantarum subsp. plantarum strain SRCM101258.</title>
        <authorList>
            <person name="Cho S.H."/>
        </authorList>
    </citation>
    <scope>NUCLEOTIDE SEQUENCE [LARGE SCALE GENOMIC DNA]</scope>
    <source>
        <strain evidence="2 3">SRCM101258</strain>
    </source>
</reference>
<evidence type="ECO:0000256" key="1">
    <source>
        <dbReference type="SAM" id="Phobius"/>
    </source>
</evidence>
<feature type="transmembrane region" description="Helical" evidence="1">
    <location>
        <begin position="31"/>
        <end position="50"/>
    </location>
</feature>
<evidence type="ECO:0000313" key="2">
    <source>
        <dbReference type="EMBL" id="POD82618.1"/>
    </source>
</evidence>
<protein>
    <submittedName>
        <fullName evidence="2">Uncharacterized protein</fullName>
    </submittedName>
</protein>
<proteinExistence type="predicted"/>
<keyword evidence="1" id="KW-1133">Transmembrane helix</keyword>
<evidence type="ECO:0000313" key="3">
    <source>
        <dbReference type="Proteomes" id="UP000236990"/>
    </source>
</evidence>